<evidence type="ECO:0000256" key="3">
    <source>
        <dbReference type="ARBA" id="ARBA00023163"/>
    </source>
</evidence>
<dbReference type="EMBL" id="DVHE01000011">
    <property type="protein sequence ID" value="HIR49937.1"/>
    <property type="molecule type" value="Genomic_DNA"/>
</dbReference>
<dbReference type="SUPFAM" id="SSF46785">
    <property type="entry name" value="Winged helix' DNA-binding domain"/>
    <property type="match status" value="1"/>
</dbReference>
<dbReference type="PROSITE" id="PS01117">
    <property type="entry name" value="HTH_MARR_1"/>
    <property type="match status" value="1"/>
</dbReference>
<dbReference type="PANTHER" id="PTHR42756:SF1">
    <property type="entry name" value="TRANSCRIPTIONAL REPRESSOR OF EMRAB OPERON"/>
    <property type="match status" value="1"/>
</dbReference>
<dbReference type="SMART" id="SM00347">
    <property type="entry name" value="HTH_MARR"/>
    <property type="match status" value="1"/>
</dbReference>
<proteinExistence type="predicted"/>
<accession>A0A9D1AQ72</accession>
<dbReference type="PANTHER" id="PTHR42756">
    <property type="entry name" value="TRANSCRIPTIONAL REGULATOR, MARR"/>
    <property type="match status" value="1"/>
</dbReference>
<sequence length="158" mass="18112">MNRERSLSGYVRGLANALSQQLGQNMEALGLTPAQGMFLHRIWYCQEVLQQATCAKDLEQFFSIRHSTVSGILQRMETAGFLTFEVSALDRRRKRICLTQKARDAHAQTERLIQKNDAQLTADMTEEEKLEFRRLLKLAAKSMGVFQCEPFPQSEEEV</sequence>
<dbReference type="InterPro" id="IPR000835">
    <property type="entry name" value="HTH_MarR-typ"/>
</dbReference>
<dbReference type="GO" id="GO:0003677">
    <property type="term" value="F:DNA binding"/>
    <property type="evidence" value="ECO:0007669"/>
    <property type="project" value="UniProtKB-KW"/>
</dbReference>
<dbReference type="InterPro" id="IPR023187">
    <property type="entry name" value="Tscrpt_reg_MarR-type_CS"/>
</dbReference>
<dbReference type="AlphaFoldDB" id="A0A9D1AQ72"/>
<keyword evidence="1" id="KW-0805">Transcription regulation</keyword>
<gene>
    <name evidence="5" type="ORF">IAA53_01395</name>
</gene>
<dbReference type="Gene3D" id="1.10.10.10">
    <property type="entry name" value="Winged helix-like DNA-binding domain superfamily/Winged helix DNA-binding domain"/>
    <property type="match status" value="1"/>
</dbReference>
<reference evidence="5" key="2">
    <citation type="journal article" date="2021" name="PeerJ">
        <title>Extensive microbial diversity within the chicken gut microbiome revealed by metagenomics and culture.</title>
        <authorList>
            <person name="Gilroy R."/>
            <person name="Ravi A."/>
            <person name="Getino M."/>
            <person name="Pursley I."/>
            <person name="Horton D.L."/>
            <person name="Alikhan N.F."/>
            <person name="Baker D."/>
            <person name="Gharbi K."/>
            <person name="Hall N."/>
            <person name="Watson M."/>
            <person name="Adriaenssens E.M."/>
            <person name="Foster-Nyarko E."/>
            <person name="Jarju S."/>
            <person name="Secka A."/>
            <person name="Antonio M."/>
            <person name="Oren A."/>
            <person name="Chaudhuri R.R."/>
            <person name="La Ragione R."/>
            <person name="Hildebrand F."/>
            <person name="Pallen M.J."/>
        </authorList>
    </citation>
    <scope>NUCLEOTIDE SEQUENCE</scope>
    <source>
        <strain evidence="5">ChiBcec15-4380</strain>
    </source>
</reference>
<keyword evidence="2" id="KW-0238">DNA-binding</keyword>
<evidence type="ECO:0000313" key="5">
    <source>
        <dbReference type="EMBL" id="HIR49937.1"/>
    </source>
</evidence>
<comment type="caution">
    <text evidence="5">The sequence shown here is derived from an EMBL/GenBank/DDBJ whole genome shotgun (WGS) entry which is preliminary data.</text>
</comment>
<protein>
    <submittedName>
        <fullName evidence="5">MarR family transcriptional regulator</fullName>
    </submittedName>
</protein>
<evidence type="ECO:0000256" key="1">
    <source>
        <dbReference type="ARBA" id="ARBA00023015"/>
    </source>
</evidence>
<dbReference type="InterPro" id="IPR036388">
    <property type="entry name" value="WH-like_DNA-bd_sf"/>
</dbReference>
<name>A0A9D1AQ72_9FIRM</name>
<evidence type="ECO:0000259" key="4">
    <source>
        <dbReference type="PROSITE" id="PS50995"/>
    </source>
</evidence>
<dbReference type="GO" id="GO:0003700">
    <property type="term" value="F:DNA-binding transcription factor activity"/>
    <property type="evidence" value="ECO:0007669"/>
    <property type="project" value="InterPro"/>
</dbReference>
<dbReference type="PROSITE" id="PS50995">
    <property type="entry name" value="HTH_MARR_2"/>
    <property type="match status" value="1"/>
</dbReference>
<keyword evidence="3" id="KW-0804">Transcription</keyword>
<evidence type="ECO:0000256" key="2">
    <source>
        <dbReference type="ARBA" id="ARBA00023125"/>
    </source>
</evidence>
<evidence type="ECO:0000313" key="6">
    <source>
        <dbReference type="Proteomes" id="UP000824239"/>
    </source>
</evidence>
<dbReference type="Pfam" id="PF12802">
    <property type="entry name" value="MarR_2"/>
    <property type="match status" value="1"/>
</dbReference>
<dbReference type="Proteomes" id="UP000824239">
    <property type="component" value="Unassembled WGS sequence"/>
</dbReference>
<organism evidence="5 6">
    <name type="scientific">Candidatus Avoscillospira avicola</name>
    <dbReference type="NCBI Taxonomy" id="2840706"/>
    <lineage>
        <taxon>Bacteria</taxon>
        <taxon>Bacillati</taxon>
        <taxon>Bacillota</taxon>
        <taxon>Clostridia</taxon>
        <taxon>Eubacteriales</taxon>
        <taxon>Oscillospiraceae</taxon>
        <taxon>Oscillospiraceae incertae sedis</taxon>
        <taxon>Candidatus Avoscillospira</taxon>
    </lineage>
</organism>
<feature type="domain" description="HTH marR-type" evidence="4">
    <location>
        <begin position="4"/>
        <end position="141"/>
    </location>
</feature>
<dbReference type="InterPro" id="IPR036390">
    <property type="entry name" value="WH_DNA-bd_sf"/>
</dbReference>
<reference evidence="5" key="1">
    <citation type="submission" date="2020-10" db="EMBL/GenBank/DDBJ databases">
        <authorList>
            <person name="Gilroy R."/>
        </authorList>
    </citation>
    <scope>NUCLEOTIDE SEQUENCE</scope>
    <source>
        <strain evidence="5">ChiBcec15-4380</strain>
    </source>
</reference>